<accession>A0A7W8EHB9</accession>
<evidence type="ECO:0000256" key="1">
    <source>
        <dbReference type="ARBA" id="ARBA00004196"/>
    </source>
</evidence>
<evidence type="ECO:0000313" key="8">
    <source>
        <dbReference type="Proteomes" id="UP000568380"/>
    </source>
</evidence>
<evidence type="ECO:0000256" key="5">
    <source>
        <dbReference type="SAM" id="SignalP"/>
    </source>
</evidence>
<dbReference type="Pfam" id="PF01497">
    <property type="entry name" value="Peripla_BP_2"/>
    <property type="match status" value="1"/>
</dbReference>
<dbReference type="PANTHER" id="PTHR30532">
    <property type="entry name" value="IRON III DICITRATE-BINDING PERIPLASMIC PROTEIN"/>
    <property type="match status" value="1"/>
</dbReference>
<dbReference type="AlphaFoldDB" id="A0A7W8EHB9"/>
<dbReference type="InterPro" id="IPR002491">
    <property type="entry name" value="ABC_transptr_periplasmic_BD"/>
</dbReference>
<keyword evidence="8" id="KW-1185">Reference proteome</keyword>
<name>A0A7W8EHB9_9ACTN</name>
<dbReference type="SUPFAM" id="SSF53807">
    <property type="entry name" value="Helical backbone' metal receptor"/>
    <property type="match status" value="1"/>
</dbReference>
<evidence type="ECO:0000256" key="2">
    <source>
        <dbReference type="ARBA" id="ARBA00008814"/>
    </source>
</evidence>
<proteinExistence type="inferred from homology"/>
<sequence length="321" mass="34614">MLYKRLVPLAVLALLATGCGSGSGESAAAAVTTVKDPKGHAVAMPARPKAALGFYTTDVDILITLGIPLAKGQPIRGDSGFTTFPDYFPQEPLKGVTPYANYPEYNYEQTLKAEPDFILNGLGYDDKVHPRLAQIAPTYTVDAFDGKNWEVHFKRTAQDLGRTAQYDAWKGAYDKQVTQAKADIAKAGNSDLTVATFGYWEGNGNIACYAGVACKAFDDLGLKRTPLSDDDKLSISPEQMGKLAGIDVVWVSVGVGEEGKKELATMLGTLGQSPAWRALPFVKNKRIYTYNMEIAYGSPSGQQAFVEQVRKDLTANPNLAG</sequence>
<evidence type="ECO:0000256" key="4">
    <source>
        <dbReference type="ARBA" id="ARBA00022729"/>
    </source>
</evidence>
<gene>
    <name evidence="7" type="ORF">HNR40_004787</name>
</gene>
<feature type="signal peptide" evidence="5">
    <location>
        <begin position="1"/>
        <end position="28"/>
    </location>
</feature>
<dbReference type="PANTHER" id="PTHR30532:SF1">
    <property type="entry name" value="IRON(3+)-HYDROXAMATE-BINDING PROTEIN FHUD"/>
    <property type="match status" value="1"/>
</dbReference>
<dbReference type="InterPro" id="IPR051313">
    <property type="entry name" value="Bact_iron-sidero_bind"/>
</dbReference>
<evidence type="ECO:0000313" key="7">
    <source>
        <dbReference type="EMBL" id="MBB5079301.1"/>
    </source>
</evidence>
<dbReference type="EMBL" id="JACHIN010000006">
    <property type="protein sequence ID" value="MBB5079301.1"/>
    <property type="molecule type" value="Genomic_DNA"/>
</dbReference>
<evidence type="ECO:0000256" key="3">
    <source>
        <dbReference type="ARBA" id="ARBA00022448"/>
    </source>
</evidence>
<dbReference type="PROSITE" id="PS50983">
    <property type="entry name" value="FE_B12_PBP"/>
    <property type="match status" value="1"/>
</dbReference>
<comment type="caution">
    <text evidence="7">The sequence shown here is derived from an EMBL/GenBank/DDBJ whole genome shotgun (WGS) entry which is preliminary data.</text>
</comment>
<protein>
    <submittedName>
        <fullName evidence="7">Iron complex transport system substrate-binding protein</fullName>
    </submittedName>
</protein>
<comment type="similarity">
    <text evidence="2">Belongs to the bacterial solute-binding protein 8 family.</text>
</comment>
<keyword evidence="3" id="KW-0813">Transport</keyword>
<organism evidence="7 8">
    <name type="scientific">Nonomuraea endophytica</name>
    <dbReference type="NCBI Taxonomy" id="714136"/>
    <lineage>
        <taxon>Bacteria</taxon>
        <taxon>Bacillati</taxon>
        <taxon>Actinomycetota</taxon>
        <taxon>Actinomycetes</taxon>
        <taxon>Streptosporangiales</taxon>
        <taxon>Streptosporangiaceae</taxon>
        <taxon>Nonomuraea</taxon>
    </lineage>
</organism>
<feature type="domain" description="Fe/B12 periplasmic-binding" evidence="6">
    <location>
        <begin position="50"/>
        <end position="317"/>
    </location>
</feature>
<dbReference type="GO" id="GO:1901678">
    <property type="term" value="P:iron coordination entity transport"/>
    <property type="evidence" value="ECO:0007669"/>
    <property type="project" value="UniProtKB-ARBA"/>
</dbReference>
<dbReference type="RefSeq" id="WP_184964819.1">
    <property type="nucleotide sequence ID" value="NZ_JACHIN010000006.1"/>
</dbReference>
<dbReference type="PROSITE" id="PS51257">
    <property type="entry name" value="PROKAR_LIPOPROTEIN"/>
    <property type="match status" value="1"/>
</dbReference>
<comment type="subcellular location">
    <subcellularLocation>
        <location evidence="1">Cell envelope</location>
    </subcellularLocation>
</comment>
<dbReference type="Gene3D" id="3.40.50.1980">
    <property type="entry name" value="Nitrogenase molybdenum iron protein domain"/>
    <property type="match status" value="2"/>
</dbReference>
<keyword evidence="4 5" id="KW-0732">Signal</keyword>
<dbReference type="Proteomes" id="UP000568380">
    <property type="component" value="Unassembled WGS sequence"/>
</dbReference>
<dbReference type="GO" id="GO:0030288">
    <property type="term" value="C:outer membrane-bounded periplasmic space"/>
    <property type="evidence" value="ECO:0007669"/>
    <property type="project" value="TreeGrafter"/>
</dbReference>
<feature type="chain" id="PRO_5038482618" evidence="5">
    <location>
        <begin position="29"/>
        <end position="321"/>
    </location>
</feature>
<evidence type="ECO:0000259" key="6">
    <source>
        <dbReference type="PROSITE" id="PS50983"/>
    </source>
</evidence>
<reference evidence="7 8" key="1">
    <citation type="submission" date="2020-08" db="EMBL/GenBank/DDBJ databases">
        <title>Genomic Encyclopedia of Type Strains, Phase IV (KMG-IV): sequencing the most valuable type-strain genomes for metagenomic binning, comparative biology and taxonomic classification.</title>
        <authorList>
            <person name="Goeker M."/>
        </authorList>
    </citation>
    <scope>NUCLEOTIDE SEQUENCE [LARGE SCALE GENOMIC DNA]</scope>
    <source>
        <strain evidence="7 8">DSM 45385</strain>
    </source>
</reference>